<dbReference type="Proteomes" id="UP000308600">
    <property type="component" value="Unassembled WGS sequence"/>
</dbReference>
<keyword evidence="2" id="KW-1185">Reference proteome</keyword>
<evidence type="ECO:0000313" key="2">
    <source>
        <dbReference type="Proteomes" id="UP000308600"/>
    </source>
</evidence>
<dbReference type="EMBL" id="ML208308">
    <property type="protein sequence ID" value="TFK70745.1"/>
    <property type="molecule type" value="Genomic_DNA"/>
</dbReference>
<proteinExistence type="predicted"/>
<accession>A0ACD3AZ08</accession>
<protein>
    <submittedName>
        <fullName evidence="1">Uncharacterized protein</fullName>
    </submittedName>
</protein>
<evidence type="ECO:0000313" key="1">
    <source>
        <dbReference type="EMBL" id="TFK70745.1"/>
    </source>
</evidence>
<reference evidence="1 2" key="1">
    <citation type="journal article" date="2019" name="Nat. Ecol. Evol.">
        <title>Megaphylogeny resolves global patterns of mushroom evolution.</title>
        <authorList>
            <person name="Varga T."/>
            <person name="Krizsan K."/>
            <person name="Foldi C."/>
            <person name="Dima B."/>
            <person name="Sanchez-Garcia M."/>
            <person name="Sanchez-Ramirez S."/>
            <person name="Szollosi G.J."/>
            <person name="Szarkandi J.G."/>
            <person name="Papp V."/>
            <person name="Albert L."/>
            <person name="Andreopoulos W."/>
            <person name="Angelini C."/>
            <person name="Antonin V."/>
            <person name="Barry K.W."/>
            <person name="Bougher N.L."/>
            <person name="Buchanan P."/>
            <person name="Buyck B."/>
            <person name="Bense V."/>
            <person name="Catcheside P."/>
            <person name="Chovatia M."/>
            <person name="Cooper J."/>
            <person name="Damon W."/>
            <person name="Desjardin D."/>
            <person name="Finy P."/>
            <person name="Geml J."/>
            <person name="Haridas S."/>
            <person name="Hughes K."/>
            <person name="Justo A."/>
            <person name="Karasinski D."/>
            <person name="Kautmanova I."/>
            <person name="Kiss B."/>
            <person name="Kocsube S."/>
            <person name="Kotiranta H."/>
            <person name="LaButti K.M."/>
            <person name="Lechner B.E."/>
            <person name="Liimatainen K."/>
            <person name="Lipzen A."/>
            <person name="Lukacs Z."/>
            <person name="Mihaltcheva S."/>
            <person name="Morgado L.N."/>
            <person name="Niskanen T."/>
            <person name="Noordeloos M.E."/>
            <person name="Ohm R.A."/>
            <person name="Ortiz-Santana B."/>
            <person name="Ovrebo C."/>
            <person name="Racz N."/>
            <person name="Riley R."/>
            <person name="Savchenko A."/>
            <person name="Shiryaev A."/>
            <person name="Soop K."/>
            <person name="Spirin V."/>
            <person name="Szebenyi C."/>
            <person name="Tomsovsky M."/>
            <person name="Tulloss R.E."/>
            <person name="Uehling J."/>
            <person name="Grigoriev I.V."/>
            <person name="Vagvolgyi C."/>
            <person name="Papp T."/>
            <person name="Martin F.M."/>
            <person name="Miettinen O."/>
            <person name="Hibbett D.S."/>
            <person name="Nagy L.G."/>
        </authorList>
    </citation>
    <scope>NUCLEOTIDE SEQUENCE [LARGE SCALE GENOMIC DNA]</scope>
    <source>
        <strain evidence="1 2">NL-1719</strain>
    </source>
</reference>
<sequence length="659" mass="73694">MQVMTRTLSLATTPRPRPAKLPTVYADDEVGDHFEDALDDSLESMFESRNGDPTTPRPPFVGLPSDPSNAKLHSESSAPPRRSQPVQRALLIGISYQKIELKRSPLKINTEKTGDEGKGKGKERVEDAPVALVGPHKDVRVLRELLINVYNYKEHDITTMIDSHDVPEDRQPTLANVQEGIRRLVHGAQAGDTFVFHYAGHGFQRDAPTRSSTEVDGFDEYLELLDKPLRDNELRALLVDELPPGANLVAIMDCCHSGSMLDLEHSMCNGVYYPWVSKGVRGTKDKHNVVQRKYGMIPTREASLSSTGSNESSNSLEVPHGTYPNAPGYSDQMTSSEIPLKPRHTDPSPLPTSPSLLMSSLPNVMTAEDEGVLRGRRPFVPQRKNATMSPHVQDTEDTIRPVNFISGSPPKAAALRTTLNIRTTSLDHPEIAIDVDNEMGKQPYRQETIYYSAASSPQPETPLPEFSKVLGQLVKRTASPLSRFCEGRCRKEPQFIEDRELANIICIASCDDSQISWEDKNGRSMTQTLVDILNNNPHPTLEDVMLRVGHAIHLMYCRLHKKSRRYKQHIKEQNLEREKNGLPPVEELLVEMDNFQDPQLSSLKPLDMKSHLILNPAVKFKPKSQEEERPPPPPQALPARVHTSPISDKVRVALFSHLS</sequence>
<organism evidence="1 2">
    <name type="scientific">Pluteus cervinus</name>
    <dbReference type="NCBI Taxonomy" id="181527"/>
    <lineage>
        <taxon>Eukaryota</taxon>
        <taxon>Fungi</taxon>
        <taxon>Dikarya</taxon>
        <taxon>Basidiomycota</taxon>
        <taxon>Agaricomycotina</taxon>
        <taxon>Agaricomycetes</taxon>
        <taxon>Agaricomycetidae</taxon>
        <taxon>Agaricales</taxon>
        <taxon>Pluteineae</taxon>
        <taxon>Pluteaceae</taxon>
        <taxon>Pluteus</taxon>
    </lineage>
</organism>
<name>A0ACD3AZ08_9AGAR</name>
<gene>
    <name evidence="1" type="ORF">BDN72DRAFT_522002</name>
</gene>